<keyword evidence="6" id="KW-1185">Reference proteome</keyword>
<evidence type="ECO:0000313" key="6">
    <source>
        <dbReference type="Proteomes" id="UP000028045"/>
    </source>
</evidence>
<dbReference type="SMART" id="SM01017">
    <property type="entry name" value="Arrestin_C"/>
    <property type="match status" value="1"/>
</dbReference>
<dbReference type="AlphaFoldDB" id="A0A084ALM7"/>
<dbReference type="InterPro" id="IPR011021">
    <property type="entry name" value="Arrestin-like_N"/>
</dbReference>
<feature type="region of interest" description="Disordered" evidence="3">
    <location>
        <begin position="460"/>
        <end position="525"/>
    </location>
</feature>
<dbReference type="Pfam" id="PF00339">
    <property type="entry name" value="Arrestin_N"/>
    <property type="match status" value="1"/>
</dbReference>
<dbReference type="Gene3D" id="2.60.40.640">
    <property type="match status" value="1"/>
</dbReference>
<proteinExistence type="inferred from homology"/>
<dbReference type="EMBL" id="KL648666">
    <property type="protein sequence ID" value="KEY66206.1"/>
    <property type="molecule type" value="Genomic_DNA"/>
</dbReference>
<evidence type="ECO:0000259" key="4">
    <source>
        <dbReference type="SMART" id="SM01017"/>
    </source>
</evidence>
<name>A0A084ALM7_STACB</name>
<comment type="similarity">
    <text evidence="1">Belongs to the arrestin family.</text>
</comment>
<gene>
    <name evidence="5" type="ORF">S7711_10138</name>
</gene>
<dbReference type="PANTHER" id="PTHR11188:SF17">
    <property type="entry name" value="FI21816P1"/>
    <property type="match status" value="1"/>
</dbReference>
<reference evidence="5 6" key="1">
    <citation type="journal article" date="2014" name="BMC Genomics">
        <title>Comparative genome sequencing reveals chemotype-specific gene clusters in the toxigenic black mold Stachybotrys.</title>
        <authorList>
            <person name="Semeiks J."/>
            <person name="Borek D."/>
            <person name="Otwinowski Z."/>
            <person name="Grishin N.V."/>
        </authorList>
    </citation>
    <scope>NUCLEOTIDE SEQUENCE [LARGE SCALE GENOMIC DNA]</scope>
    <source>
        <strain evidence="6">CBS 109288 / IBT 7711</strain>
    </source>
</reference>
<organism evidence="5 6">
    <name type="scientific">Stachybotrys chartarum (strain CBS 109288 / IBT 7711)</name>
    <name type="common">Toxic black mold</name>
    <name type="synonym">Stilbospora chartarum</name>
    <dbReference type="NCBI Taxonomy" id="1280523"/>
    <lineage>
        <taxon>Eukaryota</taxon>
        <taxon>Fungi</taxon>
        <taxon>Dikarya</taxon>
        <taxon>Ascomycota</taxon>
        <taxon>Pezizomycotina</taxon>
        <taxon>Sordariomycetes</taxon>
        <taxon>Hypocreomycetidae</taxon>
        <taxon>Hypocreales</taxon>
        <taxon>Stachybotryaceae</taxon>
        <taxon>Stachybotrys</taxon>
    </lineage>
</organism>
<dbReference type="GO" id="GO:0070086">
    <property type="term" value="P:ubiquitin-dependent endocytosis"/>
    <property type="evidence" value="ECO:0007669"/>
    <property type="project" value="TreeGrafter"/>
</dbReference>
<dbReference type="OrthoDB" id="2333384at2759"/>
<feature type="domain" description="Arrestin C-terminal-like" evidence="4">
    <location>
        <begin position="178"/>
        <end position="318"/>
    </location>
</feature>
<dbReference type="InterPro" id="IPR050357">
    <property type="entry name" value="Arrestin_domain-protein"/>
</dbReference>
<feature type="compositionally biased region" description="Polar residues" evidence="3">
    <location>
        <begin position="475"/>
        <end position="488"/>
    </location>
</feature>
<dbReference type="PANTHER" id="PTHR11188">
    <property type="entry name" value="ARRESTIN DOMAIN CONTAINING PROTEIN"/>
    <property type="match status" value="1"/>
</dbReference>
<dbReference type="InterPro" id="IPR011022">
    <property type="entry name" value="Arrestin_C-like"/>
</dbReference>
<evidence type="ECO:0000256" key="1">
    <source>
        <dbReference type="ARBA" id="ARBA00005298"/>
    </source>
</evidence>
<dbReference type="GO" id="GO:0005886">
    <property type="term" value="C:plasma membrane"/>
    <property type="evidence" value="ECO:0007669"/>
    <property type="project" value="TreeGrafter"/>
</dbReference>
<dbReference type="Proteomes" id="UP000028045">
    <property type="component" value="Unassembled WGS sequence"/>
</dbReference>
<dbReference type="HOGENOM" id="CLU_018982_2_0_1"/>
<accession>A0A084ALM7</accession>
<feature type="compositionally biased region" description="Polar residues" evidence="3">
    <location>
        <begin position="326"/>
        <end position="339"/>
    </location>
</feature>
<sequence>MPSFNPFSNVTGRNACTLFDIRLENDFIVFRGNENESAAQLLKGVVVLCLPSALRIEDVHLRLIGTLRVTSTGTTGQRVDKNTTILEHRWAPFVGVHGKSTTLPAGNYEYPFEYMFPGDSAESVEGIPEAAITYRLKATVGRGKLAYDLHAYKHLRLIRTLEPGALEYVHAMSVENIWPNKIEYSIVIPRKAVVFGGHVDVEMRFTPLLKGLELGDITIQMDESRETRLRGQSGHVLREHKINREVSTWKFEVTREECWRDTIEDTGQEGWVMTKKLNLPKKLVQCTQDVHMHGIKIRHKIKLTLRAALPISIFISPNMVLDEQGNPVNPTPSGAQTEQEGGGALAPPGYGEHVLDQLYDEVDMSGYQTPGMQTPGFGTPGFQSPRVRSGFSSPLYSHSRAGSAENLAAMGDSVTITPADLSSRLANVSLDPAQRNASYTSMRALSSGINSGIASPTVAHQGVHVTRSEPPSGLRTRSNSGDGPSGRNSPEHIEIDMEDLSRVPSYQTAVRTPARSQTRSDTSALPDYVTALSAPRTPPAAEGSSESLTTITEGVTSNYYGTDMARPLHSSANRHSAEHVQV</sequence>
<comment type="subunit">
    <text evidence="2">Interacts with hulA.</text>
</comment>
<dbReference type="InterPro" id="IPR014752">
    <property type="entry name" value="Arrestin-like_C"/>
</dbReference>
<evidence type="ECO:0000256" key="3">
    <source>
        <dbReference type="SAM" id="MobiDB-lite"/>
    </source>
</evidence>
<feature type="compositionally biased region" description="Polar residues" evidence="3">
    <location>
        <begin position="504"/>
        <end position="523"/>
    </location>
</feature>
<dbReference type="GO" id="GO:0005829">
    <property type="term" value="C:cytosol"/>
    <property type="evidence" value="ECO:0007669"/>
    <property type="project" value="TreeGrafter"/>
</dbReference>
<feature type="compositionally biased region" description="Basic and acidic residues" evidence="3">
    <location>
        <begin position="489"/>
        <end position="501"/>
    </location>
</feature>
<feature type="region of interest" description="Disordered" evidence="3">
    <location>
        <begin position="324"/>
        <end position="346"/>
    </location>
</feature>
<dbReference type="SUPFAM" id="SSF81296">
    <property type="entry name" value="E set domains"/>
    <property type="match status" value="1"/>
</dbReference>
<evidence type="ECO:0000313" key="5">
    <source>
        <dbReference type="EMBL" id="KEY66206.1"/>
    </source>
</evidence>
<dbReference type="GO" id="GO:0030674">
    <property type="term" value="F:protein-macromolecule adaptor activity"/>
    <property type="evidence" value="ECO:0007669"/>
    <property type="project" value="TreeGrafter"/>
</dbReference>
<dbReference type="Pfam" id="PF02752">
    <property type="entry name" value="Arrestin_C"/>
    <property type="match status" value="1"/>
</dbReference>
<evidence type="ECO:0000256" key="2">
    <source>
        <dbReference type="ARBA" id="ARBA00038766"/>
    </source>
</evidence>
<dbReference type="InterPro" id="IPR014756">
    <property type="entry name" value="Ig_E-set"/>
</dbReference>
<feature type="region of interest" description="Disordered" evidence="3">
    <location>
        <begin position="562"/>
        <end position="582"/>
    </location>
</feature>
<dbReference type="GO" id="GO:0031625">
    <property type="term" value="F:ubiquitin protein ligase binding"/>
    <property type="evidence" value="ECO:0007669"/>
    <property type="project" value="TreeGrafter"/>
</dbReference>
<protein>
    <recommendedName>
        <fullName evidence="4">Arrestin C-terminal-like domain-containing protein</fullName>
    </recommendedName>
</protein>